<dbReference type="InterPro" id="IPR039425">
    <property type="entry name" value="RNA_pol_sigma-70-like"/>
</dbReference>
<reference evidence="7" key="1">
    <citation type="journal article" date="2019" name="Int. J. Syst. Evol. Microbiol.">
        <title>The Global Catalogue of Microorganisms (GCM) 10K type strain sequencing project: providing services to taxonomists for standard genome sequencing and annotation.</title>
        <authorList>
            <consortium name="The Broad Institute Genomics Platform"/>
            <consortium name="The Broad Institute Genome Sequencing Center for Infectious Disease"/>
            <person name="Wu L."/>
            <person name="Ma J."/>
        </authorList>
    </citation>
    <scope>NUCLEOTIDE SEQUENCE [LARGE SCALE GENOMIC DNA]</scope>
    <source>
        <strain evidence="7">CCUG 57942</strain>
    </source>
</reference>
<dbReference type="PANTHER" id="PTHR43133">
    <property type="entry name" value="RNA POLYMERASE ECF-TYPE SIGMA FACTO"/>
    <property type="match status" value="1"/>
</dbReference>
<feature type="domain" description="RNA polymerase sigma-70 region 2" evidence="5">
    <location>
        <begin position="17"/>
        <end position="82"/>
    </location>
</feature>
<evidence type="ECO:0000313" key="7">
    <source>
        <dbReference type="Proteomes" id="UP001597389"/>
    </source>
</evidence>
<evidence type="ECO:0000256" key="1">
    <source>
        <dbReference type="ARBA" id="ARBA00010641"/>
    </source>
</evidence>
<keyword evidence="7" id="KW-1185">Reference proteome</keyword>
<evidence type="ECO:0000313" key="6">
    <source>
        <dbReference type="EMBL" id="MFD2160145.1"/>
    </source>
</evidence>
<dbReference type="InterPro" id="IPR014331">
    <property type="entry name" value="RNA_pol_sigma70_ECF_RHOBA"/>
</dbReference>
<organism evidence="6 7">
    <name type="scientific">Rubritalea tangerina</name>
    <dbReference type="NCBI Taxonomy" id="430798"/>
    <lineage>
        <taxon>Bacteria</taxon>
        <taxon>Pseudomonadati</taxon>
        <taxon>Verrucomicrobiota</taxon>
        <taxon>Verrucomicrobiia</taxon>
        <taxon>Verrucomicrobiales</taxon>
        <taxon>Rubritaleaceae</taxon>
        <taxon>Rubritalea</taxon>
    </lineage>
</organism>
<dbReference type="EMBL" id="JBHUJB010000073">
    <property type="protein sequence ID" value="MFD2160145.1"/>
    <property type="molecule type" value="Genomic_DNA"/>
</dbReference>
<dbReference type="InterPro" id="IPR007627">
    <property type="entry name" value="RNA_pol_sigma70_r2"/>
</dbReference>
<dbReference type="SUPFAM" id="SSF88946">
    <property type="entry name" value="Sigma2 domain of RNA polymerase sigma factors"/>
    <property type="match status" value="1"/>
</dbReference>
<name>A0ABW4ZE34_9BACT</name>
<comment type="caution">
    <text evidence="6">The sequence shown here is derived from an EMBL/GenBank/DDBJ whole genome shotgun (WGS) entry which is preliminary data.</text>
</comment>
<dbReference type="InterPro" id="IPR013324">
    <property type="entry name" value="RNA_pol_sigma_r3/r4-like"/>
</dbReference>
<dbReference type="Gene3D" id="1.10.10.10">
    <property type="entry name" value="Winged helix-like DNA-binding domain superfamily/Winged helix DNA-binding domain"/>
    <property type="match status" value="1"/>
</dbReference>
<dbReference type="SUPFAM" id="SSF88659">
    <property type="entry name" value="Sigma3 and sigma4 domains of RNA polymerase sigma factors"/>
    <property type="match status" value="1"/>
</dbReference>
<dbReference type="InterPro" id="IPR014284">
    <property type="entry name" value="RNA_pol_sigma-70_dom"/>
</dbReference>
<evidence type="ECO:0000256" key="3">
    <source>
        <dbReference type="ARBA" id="ARBA00023082"/>
    </source>
</evidence>
<dbReference type="NCBIfam" id="TIGR02937">
    <property type="entry name" value="sigma70-ECF"/>
    <property type="match status" value="1"/>
</dbReference>
<evidence type="ECO:0000256" key="2">
    <source>
        <dbReference type="ARBA" id="ARBA00023015"/>
    </source>
</evidence>
<evidence type="ECO:0000259" key="5">
    <source>
        <dbReference type="Pfam" id="PF04542"/>
    </source>
</evidence>
<protein>
    <submittedName>
        <fullName evidence="6">Sigma-70 family RNA polymerase sigma factor</fullName>
    </submittedName>
</protein>
<evidence type="ECO:0000256" key="4">
    <source>
        <dbReference type="ARBA" id="ARBA00023163"/>
    </source>
</evidence>
<dbReference type="InterPro" id="IPR036388">
    <property type="entry name" value="WH-like_DNA-bd_sf"/>
</dbReference>
<comment type="similarity">
    <text evidence="1">Belongs to the sigma-70 factor family. ECF subfamily.</text>
</comment>
<dbReference type="Gene3D" id="1.10.1740.10">
    <property type="match status" value="1"/>
</dbReference>
<gene>
    <name evidence="6" type="ORF">ACFSW8_14665</name>
</gene>
<dbReference type="Pfam" id="PF04542">
    <property type="entry name" value="Sigma70_r2"/>
    <property type="match status" value="1"/>
</dbReference>
<dbReference type="NCBIfam" id="TIGR02989">
    <property type="entry name" value="Sig-70_gvs1"/>
    <property type="match status" value="1"/>
</dbReference>
<keyword evidence="2" id="KW-0805">Transcription regulation</keyword>
<dbReference type="RefSeq" id="WP_377178622.1">
    <property type="nucleotide sequence ID" value="NZ_JBHUJB010000073.1"/>
</dbReference>
<proteinExistence type="inferred from homology"/>
<keyword evidence="3" id="KW-0731">Sigma factor</keyword>
<sequence>MTRKAKQPAELAEFVSLLTKHQSMIRGYIRTLIPNASDVPDVLQVTNLVLWERREEFESGSNFKAWAFTIARYRAMNHRKKQLRSKELVLDDKVIDVLETSLPEESSFQVERQQVALEQCLERLRDKDRELIQYRYSAETSVEEYSRKVGRSSASLRVTLNRLRDALRQCMKTRLEGGTV</sequence>
<accession>A0ABW4ZE34</accession>
<dbReference type="PANTHER" id="PTHR43133:SF51">
    <property type="entry name" value="RNA POLYMERASE SIGMA FACTOR"/>
    <property type="match status" value="1"/>
</dbReference>
<dbReference type="Proteomes" id="UP001597389">
    <property type="component" value="Unassembled WGS sequence"/>
</dbReference>
<keyword evidence="4" id="KW-0804">Transcription</keyword>
<dbReference type="InterPro" id="IPR013325">
    <property type="entry name" value="RNA_pol_sigma_r2"/>
</dbReference>